<name>A0A0A8ZSL8_ARUDO</name>
<organism evidence="2">
    <name type="scientific">Arundo donax</name>
    <name type="common">Giant reed</name>
    <name type="synonym">Donax arundinaceus</name>
    <dbReference type="NCBI Taxonomy" id="35708"/>
    <lineage>
        <taxon>Eukaryota</taxon>
        <taxon>Viridiplantae</taxon>
        <taxon>Streptophyta</taxon>
        <taxon>Embryophyta</taxon>
        <taxon>Tracheophyta</taxon>
        <taxon>Spermatophyta</taxon>
        <taxon>Magnoliopsida</taxon>
        <taxon>Liliopsida</taxon>
        <taxon>Poales</taxon>
        <taxon>Poaceae</taxon>
        <taxon>PACMAD clade</taxon>
        <taxon>Arundinoideae</taxon>
        <taxon>Arundineae</taxon>
        <taxon>Arundo</taxon>
    </lineage>
</organism>
<feature type="region of interest" description="Disordered" evidence="1">
    <location>
        <begin position="1"/>
        <end position="31"/>
    </location>
</feature>
<dbReference type="EMBL" id="GBRH01257242">
    <property type="protein sequence ID" value="JAD40653.1"/>
    <property type="molecule type" value="Transcribed_RNA"/>
</dbReference>
<evidence type="ECO:0000313" key="2">
    <source>
        <dbReference type="EMBL" id="JAD40653.1"/>
    </source>
</evidence>
<proteinExistence type="predicted"/>
<protein>
    <submittedName>
        <fullName evidence="2">Uncharacterized protein</fullName>
    </submittedName>
</protein>
<accession>A0A0A8ZSL8</accession>
<reference evidence="2" key="2">
    <citation type="journal article" date="2015" name="Data Brief">
        <title>Shoot transcriptome of the giant reed, Arundo donax.</title>
        <authorList>
            <person name="Barrero R.A."/>
            <person name="Guerrero F.D."/>
            <person name="Moolhuijzen P."/>
            <person name="Goolsby J.A."/>
            <person name="Tidwell J."/>
            <person name="Bellgard S.E."/>
            <person name="Bellgard M.I."/>
        </authorList>
    </citation>
    <scope>NUCLEOTIDE SEQUENCE</scope>
    <source>
        <tissue evidence="2">Shoot tissue taken approximately 20 cm above the soil surface</tissue>
    </source>
</reference>
<dbReference type="AlphaFoldDB" id="A0A0A8ZSL8"/>
<evidence type="ECO:0000256" key="1">
    <source>
        <dbReference type="SAM" id="MobiDB-lite"/>
    </source>
</evidence>
<feature type="compositionally biased region" description="Polar residues" evidence="1">
    <location>
        <begin position="15"/>
        <end position="31"/>
    </location>
</feature>
<reference evidence="2" key="1">
    <citation type="submission" date="2014-09" db="EMBL/GenBank/DDBJ databases">
        <authorList>
            <person name="Magalhaes I.L.F."/>
            <person name="Oliveira U."/>
            <person name="Santos F.R."/>
            <person name="Vidigal T.H.D.A."/>
            <person name="Brescovit A.D."/>
            <person name="Santos A.J."/>
        </authorList>
    </citation>
    <scope>NUCLEOTIDE SEQUENCE</scope>
    <source>
        <tissue evidence="2">Shoot tissue taken approximately 20 cm above the soil surface</tissue>
    </source>
</reference>
<sequence length="31" mass="3215">MLGLPHLAPSLGRSFCSSSRRSITQTPSGIG</sequence>